<evidence type="ECO:0000259" key="2">
    <source>
        <dbReference type="Pfam" id="PF01408"/>
    </source>
</evidence>
<dbReference type="AlphaFoldDB" id="A0A432MQM3"/>
<feature type="domain" description="Gfo/Idh/MocA-like oxidoreductase bacterial type C-terminal" evidence="3">
    <location>
        <begin position="213"/>
        <end position="263"/>
    </location>
</feature>
<evidence type="ECO:0000259" key="3">
    <source>
        <dbReference type="Pfam" id="PF19051"/>
    </source>
</evidence>
<dbReference type="PROSITE" id="PS51318">
    <property type="entry name" value="TAT"/>
    <property type="match status" value="1"/>
</dbReference>
<feature type="chain" id="PRO_5019395345" evidence="1">
    <location>
        <begin position="23"/>
        <end position="435"/>
    </location>
</feature>
<dbReference type="Pfam" id="PF01408">
    <property type="entry name" value="GFO_IDH_MocA"/>
    <property type="match status" value="1"/>
</dbReference>
<dbReference type="Gene3D" id="3.40.50.720">
    <property type="entry name" value="NAD(P)-binding Rossmann-like Domain"/>
    <property type="match status" value="1"/>
</dbReference>
<dbReference type="InterPro" id="IPR019546">
    <property type="entry name" value="TAT_signal_bac_arc"/>
</dbReference>
<comment type="caution">
    <text evidence="4">The sequence shown here is derived from an EMBL/GenBank/DDBJ whole genome shotgun (WGS) entry which is preliminary data.</text>
</comment>
<dbReference type="InterPro" id="IPR006311">
    <property type="entry name" value="TAT_signal"/>
</dbReference>
<reference evidence="4 5" key="1">
    <citation type="submission" date="2018-12" db="EMBL/GenBank/DDBJ databases">
        <authorList>
            <person name="Toschakov S.V."/>
        </authorList>
    </citation>
    <scope>NUCLEOTIDE SEQUENCE [LARGE SCALE GENOMIC DNA]</scope>
    <source>
        <strain evidence="4 5">GM2012</strain>
    </source>
</reference>
<dbReference type="PANTHER" id="PTHR43818:SF5">
    <property type="entry name" value="OXIDOREDUCTASE FAMILY PROTEIN"/>
    <property type="match status" value="1"/>
</dbReference>
<dbReference type="InterPro" id="IPR043906">
    <property type="entry name" value="Gfo/Idh/MocA_OxRdtase_bact_C"/>
</dbReference>
<dbReference type="OrthoDB" id="9792935at2"/>
<keyword evidence="5" id="KW-1185">Reference proteome</keyword>
<sequence length="435" mass="47929">MTDPISRRNFLASSALAAGAMAAGTGTGPAVGASPRRRRPGPNEQVVLGFIGTGGMGRGLINRFKDFDDVRIAAVCDVYEPHALEAVSVSGASPEVYSDFRRVLDREDIDAVVVATPDHWHAIPTILACQAGKDVYCEKPLAWSIGEGARVADASEKYRRVTQMGNLIHATDNYHRIAEIVQSGCLGKISKARVWMVRSADDDLGNPPDGTPPAGADYTMWLGPAPERPFNPNRFTFRWRYFWDYGGGYLSDFVCHLVDPVLWGMKTTAPETIVASGGRFVLEDNGETPDTMEVVWGFPGWQLVWSQQTDAPHGFRGRSAGIEFVGTKGTLHGHYNDYVILPNPGEEVIEPEPFLPRSQGHHREFIDKIKSRELCSCNFRYGHELSALGHMGNIALKTGSALKWDAKAGRFSNSDEANTHLFRPEYRAPWTLPEV</sequence>
<dbReference type="RefSeq" id="WP_126723459.1">
    <property type="nucleotide sequence ID" value="NZ_RYZH01000001.1"/>
</dbReference>
<dbReference type="InterPro" id="IPR050463">
    <property type="entry name" value="Gfo/Idh/MocA_oxidrdct_glycsds"/>
</dbReference>
<evidence type="ECO:0000313" key="4">
    <source>
        <dbReference type="EMBL" id="RUL89784.1"/>
    </source>
</evidence>
<organism evidence="4 5">
    <name type="scientific">Tautonia sociabilis</name>
    <dbReference type="NCBI Taxonomy" id="2080755"/>
    <lineage>
        <taxon>Bacteria</taxon>
        <taxon>Pseudomonadati</taxon>
        <taxon>Planctomycetota</taxon>
        <taxon>Planctomycetia</taxon>
        <taxon>Isosphaerales</taxon>
        <taxon>Isosphaeraceae</taxon>
        <taxon>Tautonia</taxon>
    </lineage>
</organism>
<evidence type="ECO:0000256" key="1">
    <source>
        <dbReference type="SAM" id="SignalP"/>
    </source>
</evidence>
<protein>
    <submittedName>
        <fullName evidence="4">Gfo/Idh/MocA family oxidoreductase</fullName>
    </submittedName>
</protein>
<name>A0A432MQM3_9BACT</name>
<feature type="domain" description="Gfo/Idh/MocA-like oxidoreductase bacterial type C-terminal" evidence="3">
    <location>
        <begin position="355"/>
        <end position="431"/>
    </location>
</feature>
<reference evidence="4 5" key="2">
    <citation type="submission" date="2019-01" db="EMBL/GenBank/DDBJ databases">
        <title>Tautonia sociabilis, a novel thermotolerant planctomycete of Isosphaeraceae family, isolated from a 4000 m deep subterranean habitat.</title>
        <authorList>
            <person name="Kovaleva O.L."/>
            <person name="Elcheninov A.G."/>
            <person name="Van Heerden E."/>
            <person name="Toshchakov S.V."/>
            <person name="Novikov A."/>
            <person name="Bonch-Osmolovskaya E.A."/>
            <person name="Kublanov I.V."/>
        </authorList>
    </citation>
    <scope>NUCLEOTIDE SEQUENCE [LARGE SCALE GENOMIC DNA]</scope>
    <source>
        <strain evidence="4 5">GM2012</strain>
    </source>
</reference>
<accession>A0A432MQM3</accession>
<dbReference type="InterPro" id="IPR000683">
    <property type="entry name" value="Gfo/Idh/MocA-like_OxRdtase_N"/>
</dbReference>
<feature type="domain" description="Gfo/Idh/MocA-like oxidoreductase N-terminal" evidence="2">
    <location>
        <begin position="49"/>
        <end position="165"/>
    </location>
</feature>
<dbReference type="EMBL" id="RYZH01000001">
    <property type="protein sequence ID" value="RUL89784.1"/>
    <property type="molecule type" value="Genomic_DNA"/>
</dbReference>
<dbReference type="SUPFAM" id="SSF55347">
    <property type="entry name" value="Glyceraldehyde-3-phosphate dehydrogenase-like, C-terminal domain"/>
    <property type="match status" value="1"/>
</dbReference>
<feature type="signal peptide" evidence="1">
    <location>
        <begin position="1"/>
        <end position="22"/>
    </location>
</feature>
<dbReference type="PANTHER" id="PTHR43818">
    <property type="entry name" value="BCDNA.GH03377"/>
    <property type="match status" value="1"/>
</dbReference>
<dbReference type="SUPFAM" id="SSF51735">
    <property type="entry name" value="NAD(P)-binding Rossmann-fold domains"/>
    <property type="match status" value="1"/>
</dbReference>
<dbReference type="Gene3D" id="3.30.360.10">
    <property type="entry name" value="Dihydrodipicolinate Reductase, domain 2"/>
    <property type="match status" value="1"/>
</dbReference>
<dbReference type="GO" id="GO:0000166">
    <property type="term" value="F:nucleotide binding"/>
    <property type="evidence" value="ECO:0007669"/>
    <property type="project" value="InterPro"/>
</dbReference>
<dbReference type="InterPro" id="IPR036291">
    <property type="entry name" value="NAD(P)-bd_dom_sf"/>
</dbReference>
<dbReference type="Pfam" id="PF19051">
    <property type="entry name" value="GFO_IDH_MocA_C2"/>
    <property type="match status" value="2"/>
</dbReference>
<dbReference type="NCBIfam" id="TIGR01409">
    <property type="entry name" value="TAT_signal_seq"/>
    <property type="match status" value="1"/>
</dbReference>
<proteinExistence type="predicted"/>
<evidence type="ECO:0000313" key="5">
    <source>
        <dbReference type="Proteomes" id="UP000280296"/>
    </source>
</evidence>
<dbReference type="Proteomes" id="UP000280296">
    <property type="component" value="Unassembled WGS sequence"/>
</dbReference>
<gene>
    <name evidence="4" type="ORF">TsocGM_01060</name>
</gene>
<keyword evidence="1" id="KW-0732">Signal</keyword>